<evidence type="ECO:0000313" key="2">
    <source>
        <dbReference type="Proteomes" id="UP000032266"/>
    </source>
</evidence>
<gene>
    <name evidence="1" type="ORF">YC6258_03350</name>
</gene>
<sequence>MISEKTEDQGVSYIPIQTSLSKKLSNVFAFYVAAHLFNQNNFQNGKQTTYRA</sequence>
<accession>A0A0C5V7I9</accession>
<dbReference type="HOGENOM" id="CLU_3080414_0_0_6"/>
<organism evidence="1 2">
    <name type="scientific">Gynuella sunshinyii YC6258</name>
    <dbReference type="NCBI Taxonomy" id="1445510"/>
    <lineage>
        <taxon>Bacteria</taxon>
        <taxon>Pseudomonadati</taxon>
        <taxon>Pseudomonadota</taxon>
        <taxon>Gammaproteobacteria</taxon>
        <taxon>Oceanospirillales</taxon>
        <taxon>Saccharospirillaceae</taxon>
        <taxon>Gynuella</taxon>
    </lineage>
</organism>
<dbReference type="Proteomes" id="UP000032266">
    <property type="component" value="Chromosome"/>
</dbReference>
<reference evidence="1 2" key="1">
    <citation type="submission" date="2014-01" db="EMBL/GenBank/DDBJ databases">
        <title>Full genme sequencing of cellulolytic bacterium Gynuella sunshinyii YC6258T gen. nov., sp. nov.</title>
        <authorList>
            <person name="Khan H."/>
            <person name="Chung E.J."/>
            <person name="Chung Y.R."/>
        </authorList>
    </citation>
    <scope>NUCLEOTIDE SEQUENCE [LARGE SCALE GENOMIC DNA]</scope>
    <source>
        <strain evidence="1 2">YC6258</strain>
    </source>
</reference>
<dbReference type="STRING" id="1445510.YC6258_03350"/>
<dbReference type="KEGG" id="gsn:YC6258_03350"/>
<proteinExistence type="predicted"/>
<name>A0A0C5V7I9_9GAMM</name>
<evidence type="ECO:0000313" key="1">
    <source>
        <dbReference type="EMBL" id="AJQ95385.1"/>
    </source>
</evidence>
<protein>
    <submittedName>
        <fullName evidence="1">Uncharacterized protein</fullName>
    </submittedName>
</protein>
<dbReference type="EMBL" id="CP007142">
    <property type="protein sequence ID" value="AJQ95385.1"/>
    <property type="molecule type" value="Genomic_DNA"/>
</dbReference>
<dbReference type="AlphaFoldDB" id="A0A0C5V7I9"/>
<keyword evidence="2" id="KW-1185">Reference proteome</keyword>